<reference evidence="11 12" key="1">
    <citation type="journal article" date="2017" name="Nature">
        <title>The Apostasia genome and the evolution of orchids.</title>
        <authorList>
            <person name="Zhang G.Q."/>
            <person name="Liu K.W."/>
            <person name="Li Z."/>
            <person name="Lohaus R."/>
            <person name="Hsiao Y.Y."/>
            <person name="Niu S.C."/>
            <person name="Wang J.Y."/>
            <person name="Lin Y.C."/>
            <person name="Xu Q."/>
            <person name="Chen L.J."/>
            <person name="Yoshida K."/>
            <person name="Fujiwara S."/>
            <person name="Wang Z.W."/>
            <person name="Zhang Y.Q."/>
            <person name="Mitsuda N."/>
            <person name="Wang M."/>
            <person name="Liu G.H."/>
            <person name="Pecoraro L."/>
            <person name="Huang H.X."/>
            <person name="Xiao X.J."/>
            <person name="Lin M."/>
            <person name="Wu X.Y."/>
            <person name="Wu W.L."/>
            <person name="Chen Y.Y."/>
            <person name="Chang S.B."/>
            <person name="Sakamoto S."/>
            <person name="Ohme-Takagi M."/>
            <person name="Yagi M."/>
            <person name="Zeng S.J."/>
            <person name="Shen C.Y."/>
            <person name="Yeh C.M."/>
            <person name="Luo Y.B."/>
            <person name="Tsai W.C."/>
            <person name="Van de Peer Y."/>
            <person name="Liu Z.J."/>
        </authorList>
    </citation>
    <scope>NUCLEOTIDE SEQUENCE [LARGE SCALE GENOMIC DNA]</scope>
    <source>
        <strain evidence="12">cv. Shenzhen</strain>
        <tissue evidence="11">Stem</tissue>
    </source>
</reference>
<dbReference type="SUPFAM" id="SSF52172">
    <property type="entry name" value="CheY-like"/>
    <property type="match status" value="1"/>
</dbReference>
<dbReference type="InterPro" id="IPR001789">
    <property type="entry name" value="Sig_transdc_resp-reg_receiver"/>
</dbReference>
<dbReference type="PROSITE" id="PS50110">
    <property type="entry name" value="RESPONSE_REGULATORY"/>
    <property type="match status" value="1"/>
</dbReference>
<evidence type="ECO:0000259" key="9">
    <source>
        <dbReference type="PROSITE" id="PS50110"/>
    </source>
</evidence>
<evidence type="ECO:0000256" key="3">
    <source>
        <dbReference type="ARBA" id="ARBA00023012"/>
    </source>
</evidence>
<feature type="region of interest" description="Disordered" evidence="8">
    <location>
        <begin position="690"/>
        <end position="712"/>
    </location>
</feature>
<dbReference type="PANTHER" id="PTHR43874">
    <property type="entry name" value="TWO-COMPONENT RESPONSE REGULATOR"/>
    <property type="match status" value="1"/>
</dbReference>
<feature type="compositionally biased region" description="Polar residues" evidence="8">
    <location>
        <begin position="182"/>
        <end position="205"/>
    </location>
</feature>
<keyword evidence="5 7" id="KW-0539">Nucleus</keyword>
<name>A0A2I0B954_9ASPA</name>
<gene>
    <name evidence="11" type="primary">PRR95</name>
    <name evidence="11" type="ORF">AXF42_Ash009543</name>
</gene>
<dbReference type="InterPro" id="IPR045279">
    <property type="entry name" value="ARR-like"/>
</dbReference>
<evidence type="ECO:0000313" key="12">
    <source>
        <dbReference type="Proteomes" id="UP000236161"/>
    </source>
</evidence>
<evidence type="ECO:0000256" key="7">
    <source>
        <dbReference type="PROSITE-ProRule" id="PRU00357"/>
    </source>
</evidence>
<comment type="similarity">
    <text evidence="2">Belongs to the ARR-like family.</text>
</comment>
<dbReference type="GO" id="GO:0005634">
    <property type="term" value="C:nucleus"/>
    <property type="evidence" value="ECO:0007669"/>
    <property type="project" value="UniProtKB-SubCell"/>
</dbReference>
<comment type="caution">
    <text evidence="6">Lacks conserved residue(s) required for the propagation of feature annotation.</text>
</comment>
<keyword evidence="3" id="KW-0902">Two-component regulatory system</keyword>
<evidence type="ECO:0000256" key="5">
    <source>
        <dbReference type="ARBA" id="ARBA00023242"/>
    </source>
</evidence>
<evidence type="ECO:0000256" key="2">
    <source>
        <dbReference type="ARBA" id="ARBA00010330"/>
    </source>
</evidence>
<accession>A0A2I0B954</accession>
<dbReference type="GO" id="GO:0009736">
    <property type="term" value="P:cytokinin-activated signaling pathway"/>
    <property type="evidence" value="ECO:0007669"/>
    <property type="project" value="InterPro"/>
</dbReference>
<feature type="domain" description="Response regulatory" evidence="9">
    <location>
        <begin position="49"/>
        <end position="167"/>
    </location>
</feature>
<proteinExistence type="inferred from homology"/>
<comment type="subcellular location">
    <subcellularLocation>
        <location evidence="1 7">Nucleus</location>
    </subcellularLocation>
</comment>
<dbReference type="OrthoDB" id="60033at2759"/>
<feature type="region of interest" description="Disordered" evidence="8">
    <location>
        <begin position="182"/>
        <end position="221"/>
    </location>
</feature>
<organism evidence="11 12">
    <name type="scientific">Apostasia shenzhenica</name>
    <dbReference type="NCBI Taxonomy" id="1088818"/>
    <lineage>
        <taxon>Eukaryota</taxon>
        <taxon>Viridiplantae</taxon>
        <taxon>Streptophyta</taxon>
        <taxon>Embryophyta</taxon>
        <taxon>Tracheophyta</taxon>
        <taxon>Spermatophyta</taxon>
        <taxon>Magnoliopsida</taxon>
        <taxon>Liliopsida</taxon>
        <taxon>Asparagales</taxon>
        <taxon>Orchidaceae</taxon>
        <taxon>Apostasioideae</taxon>
        <taxon>Apostasia</taxon>
    </lineage>
</organism>
<dbReference type="InterPro" id="IPR011006">
    <property type="entry name" value="CheY-like_superfamily"/>
</dbReference>
<sequence length="712" mass="78715">MGNDAQEEWGQRAPGARSLAVSPLGAAAAAVVQRQGVRWDRFLPRRSIRVLLVEQDDSTRHIVAALLRKCSYHVVVAADGLKAWEAMMERNYRFDLVLAEVEMPSLSGIALLTRIVGALECKNIPVIMMSSEDSIGVVLKCMLKGAVDFLVKPLRKNELRNLWQHVWRRHCSNSYTYASDNNAPSNHISSNAGERSQTGENCNDQSDAESLESNSETKSEAAEKLVAPAIANDDCLLRARLTPEQPVNDMTTLSKLDEIGGLRDQNFEVGDLSTLPVQVSTVEIRRHTSSREVYNGSLKSAECDITNSSLHCQRSDPEEFVQNMVGIDPFENGNCATIVLKIVKKSVISGEGSYETVRTFQSNSSESSQLEQSLRRPQLNAFVQHQSKEKGILNHSNASAFSRYDGKNINSTCKATNSSSAYIRTIEHVNQSSVNVNSHILDSRKSSFFPPRGECNDALNLQMFSDRNIEDAGLSSSGAQLHDAFAGTCSSREDNVFHQTQLDFIPLPISVGAVSFPSFCSGYSQVVQPISNKDMSIVSHSTTIAKNGKFQMHSAQAVHHGFHFGSDSRSIEFLGHDLSHPLPHCERINQVESGELEDISYPSQSEQVCQSDSWSKDILKGSGETDVAASACCALKSGNGSAAKNCCKNGQNLDRSYREAALIKFRLKRKDRCFEKKVRYHSRKMLAEQRPRVKGQFVRQKISEKNTEEAEG</sequence>
<keyword evidence="4" id="KW-0090">Biological rhythms</keyword>
<dbReference type="GO" id="GO:0048511">
    <property type="term" value="P:rhythmic process"/>
    <property type="evidence" value="ECO:0007669"/>
    <property type="project" value="UniProtKB-KW"/>
</dbReference>
<dbReference type="InterPro" id="IPR010402">
    <property type="entry name" value="CCT_domain"/>
</dbReference>
<evidence type="ECO:0000256" key="4">
    <source>
        <dbReference type="ARBA" id="ARBA00023108"/>
    </source>
</evidence>
<protein>
    <submittedName>
        <fullName evidence="11">Two-component response regulator-like PRR95</fullName>
    </submittedName>
</protein>
<dbReference type="SMART" id="SM00448">
    <property type="entry name" value="REC"/>
    <property type="match status" value="1"/>
</dbReference>
<dbReference type="Gene3D" id="3.40.50.2300">
    <property type="match status" value="1"/>
</dbReference>
<feature type="domain" description="CCT" evidence="10">
    <location>
        <begin position="658"/>
        <end position="700"/>
    </location>
</feature>
<evidence type="ECO:0000313" key="11">
    <source>
        <dbReference type="EMBL" id="PKA64322.1"/>
    </source>
</evidence>
<keyword evidence="12" id="KW-1185">Reference proteome</keyword>
<feature type="compositionally biased region" description="Basic and acidic residues" evidence="8">
    <location>
        <begin position="701"/>
        <end position="712"/>
    </location>
</feature>
<dbReference type="GO" id="GO:0000160">
    <property type="term" value="P:phosphorelay signal transduction system"/>
    <property type="evidence" value="ECO:0007669"/>
    <property type="project" value="UniProtKB-KW"/>
</dbReference>
<dbReference type="Pfam" id="PF00072">
    <property type="entry name" value="Response_reg"/>
    <property type="match status" value="1"/>
</dbReference>
<evidence type="ECO:0000256" key="8">
    <source>
        <dbReference type="SAM" id="MobiDB-lite"/>
    </source>
</evidence>
<dbReference type="EMBL" id="KZ451905">
    <property type="protein sequence ID" value="PKA64322.1"/>
    <property type="molecule type" value="Genomic_DNA"/>
</dbReference>
<dbReference type="PROSITE" id="PS51017">
    <property type="entry name" value="CCT"/>
    <property type="match status" value="1"/>
</dbReference>
<dbReference type="AlphaFoldDB" id="A0A2I0B954"/>
<dbReference type="Proteomes" id="UP000236161">
    <property type="component" value="Unassembled WGS sequence"/>
</dbReference>
<dbReference type="STRING" id="1088818.A0A2I0B954"/>
<evidence type="ECO:0000259" key="10">
    <source>
        <dbReference type="PROSITE" id="PS51017"/>
    </source>
</evidence>
<dbReference type="PANTHER" id="PTHR43874:SF117">
    <property type="entry name" value="TWO-COMPONENT RESPONSE REGULATOR-LIKE APRR3"/>
    <property type="match status" value="1"/>
</dbReference>
<dbReference type="Pfam" id="PF06203">
    <property type="entry name" value="CCT"/>
    <property type="match status" value="1"/>
</dbReference>
<evidence type="ECO:0000256" key="1">
    <source>
        <dbReference type="ARBA" id="ARBA00004123"/>
    </source>
</evidence>
<evidence type="ECO:0000256" key="6">
    <source>
        <dbReference type="PROSITE-ProRule" id="PRU00169"/>
    </source>
</evidence>